<dbReference type="GO" id="GO:0006032">
    <property type="term" value="P:chitin catabolic process"/>
    <property type="evidence" value="ECO:0007669"/>
    <property type="project" value="TreeGrafter"/>
</dbReference>
<dbReference type="PANTHER" id="PTHR11177">
    <property type="entry name" value="CHITINASE"/>
    <property type="match status" value="1"/>
</dbReference>
<dbReference type="Gene3D" id="3.10.50.10">
    <property type="match status" value="1"/>
</dbReference>
<sequence length="420" mass="47340">MNQFLKIIILANILSFAISEECNCHCTTSTLEKDNSSKCEDLCIPCDNETKVMCYFTNWAWYRKDYGKFLPSDIDPSLCTHIIYAFAALDNETYTIKSYDEWSDIDNNFYTLITSLQEKGVKAILALGGWNDSEGDKYSKLVSNSTLRKNFIRQSIVFLSTYNFSGLELDWEYPHCWQGDCDQGPESDVENFALLVKELSLAYRQVGYTVSVAVGVSIKLTDNCYDVPTLSCYLDWINFISYDYYSASAGVVLPNSPFYQKNNDSVVFNLKHWEAKGAKRCKLNIGIPGYGHTFILANSSNHEIGDAVTGAGAAGNITLAEGVLSYYEICLKIKDGGYTSENSWDNGAIAYEDDFLISYTNIDDIEYRTGLVKTDCYGGVFFYDLSYDDFTNVCGCGKFPLLTTINRELRGLKTPRIKCY</sequence>
<dbReference type="GO" id="GO:0005576">
    <property type="term" value="C:extracellular region"/>
    <property type="evidence" value="ECO:0007669"/>
    <property type="project" value="TreeGrafter"/>
</dbReference>
<evidence type="ECO:0000256" key="2">
    <source>
        <dbReference type="SAM" id="SignalP"/>
    </source>
</evidence>
<dbReference type="GO" id="GO:0005975">
    <property type="term" value="P:carbohydrate metabolic process"/>
    <property type="evidence" value="ECO:0007669"/>
    <property type="project" value="InterPro"/>
</dbReference>
<dbReference type="GO" id="GO:0004568">
    <property type="term" value="F:chitinase activity"/>
    <property type="evidence" value="ECO:0007669"/>
    <property type="project" value="TreeGrafter"/>
</dbReference>
<feature type="signal peptide" evidence="2">
    <location>
        <begin position="1"/>
        <end position="19"/>
    </location>
</feature>
<dbReference type="InterPro" id="IPR029070">
    <property type="entry name" value="Chitinase_insertion_sf"/>
</dbReference>
<dbReference type="Gene3D" id="3.20.20.80">
    <property type="entry name" value="Glycosidases"/>
    <property type="match status" value="1"/>
</dbReference>
<dbReference type="SUPFAM" id="SSF54556">
    <property type="entry name" value="Chitinase insertion domain"/>
    <property type="match status" value="1"/>
</dbReference>
<dbReference type="AlphaFoldDB" id="A0A1B6DCK4"/>
<accession>A0A1B6DCK4</accession>
<evidence type="ECO:0000256" key="1">
    <source>
        <dbReference type="ARBA" id="ARBA00023157"/>
    </source>
</evidence>
<reference evidence="5" key="1">
    <citation type="submission" date="2015-12" db="EMBL/GenBank/DDBJ databases">
        <title>De novo transcriptome assembly of four potential Pierce s Disease insect vectors from Arizona vineyards.</title>
        <authorList>
            <person name="Tassone E.E."/>
        </authorList>
    </citation>
    <scope>NUCLEOTIDE SEQUENCE</scope>
</reference>
<dbReference type="SMART" id="SM00636">
    <property type="entry name" value="Glyco_18"/>
    <property type="match status" value="1"/>
</dbReference>
<name>A0A1B6DCK4_9HEMI</name>
<dbReference type="InterPro" id="IPR011583">
    <property type="entry name" value="Chitinase_II/V-like_cat"/>
</dbReference>
<proteinExistence type="predicted"/>
<dbReference type="PANTHER" id="PTHR11177:SF359">
    <property type="entry name" value="CHITINASE 10-RELATED"/>
    <property type="match status" value="1"/>
</dbReference>
<dbReference type="InterPro" id="IPR017853">
    <property type="entry name" value="GH"/>
</dbReference>
<evidence type="ECO:0000313" key="6">
    <source>
        <dbReference type="EMBL" id="JAS31365.1"/>
    </source>
</evidence>
<dbReference type="EMBL" id="GEDC01005933">
    <property type="protein sequence ID" value="JAS31365.1"/>
    <property type="molecule type" value="Transcribed_RNA"/>
</dbReference>
<dbReference type="Pfam" id="PF00704">
    <property type="entry name" value="Glyco_hydro_18"/>
    <property type="match status" value="1"/>
</dbReference>
<dbReference type="PROSITE" id="PS51910">
    <property type="entry name" value="GH18_2"/>
    <property type="match status" value="1"/>
</dbReference>
<dbReference type="EMBL" id="GEDC01019022">
    <property type="protein sequence ID" value="JAS18276.1"/>
    <property type="molecule type" value="Transcribed_RNA"/>
</dbReference>
<dbReference type="EMBL" id="GEDC01013884">
    <property type="protein sequence ID" value="JAS23414.1"/>
    <property type="molecule type" value="Transcribed_RNA"/>
</dbReference>
<dbReference type="GO" id="GO:0008061">
    <property type="term" value="F:chitin binding"/>
    <property type="evidence" value="ECO:0007669"/>
    <property type="project" value="InterPro"/>
</dbReference>
<keyword evidence="1" id="KW-1015">Disulfide bond</keyword>
<feature type="domain" description="GH18" evidence="3">
    <location>
        <begin position="50"/>
        <end position="412"/>
    </location>
</feature>
<dbReference type="InterPro" id="IPR001223">
    <property type="entry name" value="Glyco_hydro18_cat"/>
</dbReference>
<feature type="chain" id="PRO_5008581161" description="GH18 domain-containing protein" evidence="2">
    <location>
        <begin position="20"/>
        <end position="420"/>
    </location>
</feature>
<organism evidence="5">
    <name type="scientific">Clastoptera arizonana</name>
    <name type="common">Arizona spittle bug</name>
    <dbReference type="NCBI Taxonomy" id="38151"/>
    <lineage>
        <taxon>Eukaryota</taxon>
        <taxon>Metazoa</taxon>
        <taxon>Ecdysozoa</taxon>
        <taxon>Arthropoda</taxon>
        <taxon>Hexapoda</taxon>
        <taxon>Insecta</taxon>
        <taxon>Pterygota</taxon>
        <taxon>Neoptera</taxon>
        <taxon>Paraneoptera</taxon>
        <taxon>Hemiptera</taxon>
        <taxon>Auchenorrhyncha</taxon>
        <taxon>Cercopoidea</taxon>
        <taxon>Clastopteridae</taxon>
        <taxon>Clastoptera</taxon>
    </lineage>
</organism>
<keyword evidence="2" id="KW-0732">Signal</keyword>
<evidence type="ECO:0000259" key="3">
    <source>
        <dbReference type="PROSITE" id="PS51910"/>
    </source>
</evidence>
<evidence type="ECO:0000313" key="4">
    <source>
        <dbReference type="EMBL" id="JAS18276.1"/>
    </source>
</evidence>
<protein>
    <recommendedName>
        <fullName evidence="3">GH18 domain-containing protein</fullName>
    </recommendedName>
</protein>
<evidence type="ECO:0000313" key="5">
    <source>
        <dbReference type="EMBL" id="JAS23414.1"/>
    </source>
</evidence>
<dbReference type="SUPFAM" id="SSF51445">
    <property type="entry name" value="(Trans)glycosidases"/>
    <property type="match status" value="1"/>
</dbReference>
<gene>
    <name evidence="5" type="ORF">g.7337</name>
    <name evidence="4" type="ORF">g.7338</name>
    <name evidence="6" type="ORF">g.7339</name>
</gene>
<dbReference type="FunFam" id="3.10.50.10:FF:000001">
    <property type="entry name" value="Chitinase 3-like 1"/>
    <property type="match status" value="1"/>
</dbReference>
<dbReference type="InterPro" id="IPR050314">
    <property type="entry name" value="Glycosyl_Hydrlase_18"/>
</dbReference>